<dbReference type="STRING" id="1280837.A0A316V5A1"/>
<organism evidence="6 7">
    <name type="scientific">Meira miltonrushii</name>
    <dbReference type="NCBI Taxonomy" id="1280837"/>
    <lineage>
        <taxon>Eukaryota</taxon>
        <taxon>Fungi</taxon>
        <taxon>Dikarya</taxon>
        <taxon>Basidiomycota</taxon>
        <taxon>Ustilaginomycotina</taxon>
        <taxon>Exobasidiomycetes</taxon>
        <taxon>Exobasidiales</taxon>
        <taxon>Brachybasidiaceae</taxon>
        <taxon>Meira</taxon>
    </lineage>
</organism>
<dbReference type="AlphaFoldDB" id="A0A316V5A1"/>
<keyword evidence="3" id="KW-0862">Zinc</keyword>
<evidence type="ECO:0000259" key="5">
    <source>
        <dbReference type="PROSITE" id="PS51792"/>
    </source>
</evidence>
<dbReference type="PANTHER" id="PTHR13848">
    <property type="entry name" value="PROTEIN YIPPEE-LIKE CG15309-RELATED"/>
    <property type="match status" value="1"/>
</dbReference>
<dbReference type="GO" id="GO:0046872">
    <property type="term" value="F:metal ion binding"/>
    <property type="evidence" value="ECO:0007669"/>
    <property type="project" value="UniProtKB-KW"/>
</dbReference>
<proteinExistence type="inferred from homology"/>
<sequence>YLCASCGTTLALQDELISKAFSGRDGKAYLFFSILNIRSGQKEDRQLLTGLHTVADLSCATCQRSVGWSYLRAFEASQRYKEGKFILERASLHKSNNWS</sequence>
<dbReference type="EMBL" id="KZ819605">
    <property type="protein sequence ID" value="PWN32747.1"/>
    <property type="molecule type" value="Genomic_DNA"/>
</dbReference>
<reference evidence="6 7" key="1">
    <citation type="journal article" date="2018" name="Mol. Biol. Evol.">
        <title>Broad Genomic Sampling Reveals a Smut Pathogenic Ancestry of the Fungal Clade Ustilaginomycotina.</title>
        <authorList>
            <person name="Kijpornyongpan T."/>
            <person name="Mondo S.J."/>
            <person name="Barry K."/>
            <person name="Sandor L."/>
            <person name="Lee J."/>
            <person name="Lipzen A."/>
            <person name="Pangilinan J."/>
            <person name="LaButti K."/>
            <person name="Hainaut M."/>
            <person name="Henrissat B."/>
            <person name="Grigoriev I.V."/>
            <person name="Spatafora J.W."/>
            <person name="Aime M.C."/>
        </authorList>
    </citation>
    <scope>NUCLEOTIDE SEQUENCE [LARGE SCALE GENOMIC DNA]</scope>
    <source>
        <strain evidence="6 7">MCA 3882</strain>
    </source>
</reference>
<dbReference type="InterPro" id="IPR039058">
    <property type="entry name" value="Yippee_fam"/>
</dbReference>
<dbReference type="InParanoid" id="A0A316V5A1"/>
<comment type="similarity">
    <text evidence="1 4">Belongs to the yippee family.</text>
</comment>
<evidence type="ECO:0000256" key="1">
    <source>
        <dbReference type="ARBA" id="ARBA00005613"/>
    </source>
</evidence>
<evidence type="ECO:0000313" key="7">
    <source>
        <dbReference type="Proteomes" id="UP000245771"/>
    </source>
</evidence>
<dbReference type="PROSITE" id="PS51792">
    <property type="entry name" value="YIPPEE"/>
    <property type="match status" value="1"/>
</dbReference>
<dbReference type="GeneID" id="37017948"/>
<name>A0A316V5A1_9BASI</name>
<dbReference type="FunCoup" id="A0A316V5A1">
    <property type="interactions" value="309"/>
</dbReference>
<dbReference type="OrthoDB" id="6407410at2759"/>
<feature type="domain" description="Yippee" evidence="5">
    <location>
        <begin position="1"/>
        <end position="96"/>
    </location>
</feature>
<keyword evidence="2" id="KW-0479">Metal-binding</keyword>
<evidence type="ECO:0000313" key="6">
    <source>
        <dbReference type="EMBL" id="PWN32747.1"/>
    </source>
</evidence>
<dbReference type="Proteomes" id="UP000245771">
    <property type="component" value="Unassembled WGS sequence"/>
</dbReference>
<keyword evidence="7" id="KW-1185">Reference proteome</keyword>
<evidence type="ECO:0000256" key="4">
    <source>
        <dbReference type="RuleBase" id="RU110713"/>
    </source>
</evidence>
<dbReference type="RefSeq" id="XP_025353049.1">
    <property type="nucleotide sequence ID" value="XM_025496167.1"/>
</dbReference>
<protein>
    <recommendedName>
        <fullName evidence="4">Protein yippee-like</fullName>
    </recommendedName>
</protein>
<dbReference type="InterPro" id="IPR004910">
    <property type="entry name" value="Yippee/Mis18/Cereblon"/>
</dbReference>
<gene>
    <name evidence="6" type="ORF">FA14DRAFT_116326</name>
</gene>
<dbReference type="InterPro" id="IPR034751">
    <property type="entry name" value="Yippee"/>
</dbReference>
<feature type="non-terminal residue" evidence="6">
    <location>
        <position position="1"/>
    </location>
</feature>
<dbReference type="Pfam" id="PF03226">
    <property type="entry name" value="Yippee-Mis18"/>
    <property type="match status" value="1"/>
</dbReference>
<feature type="non-terminal residue" evidence="6">
    <location>
        <position position="99"/>
    </location>
</feature>
<accession>A0A316V5A1</accession>
<evidence type="ECO:0000256" key="3">
    <source>
        <dbReference type="ARBA" id="ARBA00022833"/>
    </source>
</evidence>
<evidence type="ECO:0000256" key="2">
    <source>
        <dbReference type="ARBA" id="ARBA00022723"/>
    </source>
</evidence>